<dbReference type="Proteomes" id="UP000244005">
    <property type="component" value="Unassembled WGS sequence"/>
</dbReference>
<name>A0A2R6XW23_MARPO</name>
<evidence type="ECO:0000313" key="2">
    <source>
        <dbReference type="EMBL" id="PTQ50292.1"/>
    </source>
</evidence>
<organism evidence="2 3">
    <name type="scientific">Marchantia polymorpha</name>
    <name type="common">Common liverwort</name>
    <name type="synonym">Marchantia aquatica</name>
    <dbReference type="NCBI Taxonomy" id="3197"/>
    <lineage>
        <taxon>Eukaryota</taxon>
        <taxon>Viridiplantae</taxon>
        <taxon>Streptophyta</taxon>
        <taxon>Embryophyta</taxon>
        <taxon>Marchantiophyta</taxon>
        <taxon>Marchantiopsida</taxon>
        <taxon>Marchantiidae</taxon>
        <taxon>Marchantiales</taxon>
        <taxon>Marchantiaceae</taxon>
        <taxon>Marchantia</taxon>
    </lineage>
</organism>
<dbReference type="AlphaFoldDB" id="A0A2R6XW23"/>
<gene>
    <name evidence="2" type="ORF">MARPO_0001s0299</name>
</gene>
<protein>
    <submittedName>
        <fullName evidence="2">Uncharacterized protein</fullName>
    </submittedName>
</protein>
<feature type="compositionally biased region" description="Low complexity" evidence="1">
    <location>
        <begin position="27"/>
        <end position="38"/>
    </location>
</feature>
<sequence length="108" mass="12098">MPGISLRGLRNSSTSGNRHFRCRPHFSEGSKGQSSASSPVFGKPNGDLICHSYWDVKQNNLSTGNKVYGRERRMVLHYGFSSGLCRRWKEGKVLTRPLKRAVSSLRSS</sequence>
<evidence type="ECO:0000313" key="3">
    <source>
        <dbReference type="Proteomes" id="UP000244005"/>
    </source>
</evidence>
<reference evidence="3" key="1">
    <citation type="journal article" date="2017" name="Cell">
        <title>Insights into land plant evolution garnered from the Marchantia polymorpha genome.</title>
        <authorList>
            <person name="Bowman J.L."/>
            <person name="Kohchi T."/>
            <person name="Yamato K.T."/>
            <person name="Jenkins J."/>
            <person name="Shu S."/>
            <person name="Ishizaki K."/>
            <person name="Yamaoka S."/>
            <person name="Nishihama R."/>
            <person name="Nakamura Y."/>
            <person name="Berger F."/>
            <person name="Adam C."/>
            <person name="Aki S.S."/>
            <person name="Althoff F."/>
            <person name="Araki T."/>
            <person name="Arteaga-Vazquez M.A."/>
            <person name="Balasubrmanian S."/>
            <person name="Barry K."/>
            <person name="Bauer D."/>
            <person name="Boehm C.R."/>
            <person name="Briginshaw L."/>
            <person name="Caballero-Perez J."/>
            <person name="Catarino B."/>
            <person name="Chen F."/>
            <person name="Chiyoda S."/>
            <person name="Chovatia M."/>
            <person name="Davies K.M."/>
            <person name="Delmans M."/>
            <person name="Demura T."/>
            <person name="Dierschke T."/>
            <person name="Dolan L."/>
            <person name="Dorantes-Acosta A.E."/>
            <person name="Eklund D.M."/>
            <person name="Florent S.N."/>
            <person name="Flores-Sandoval E."/>
            <person name="Fujiyama A."/>
            <person name="Fukuzawa H."/>
            <person name="Galik B."/>
            <person name="Grimanelli D."/>
            <person name="Grimwood J."/>
            <person name="Grossniklaus U."/>
            <person name="Hamada T."/>
            <person name="Haseloff J."/>
            <person name="Hetherington A.J."/>
            <person name="Higo A."/>
            <person name="Hirakawa Y."/>
            <person name="Hundley H.N."/>
            <person name="Ikeda Y."/>
            <person name="Inoue K."/>
            <person name="Inoue S.I."/>
            <person name="Ishida S."/>
            <person name="Jia Q."/>
            <person name="Kakita M."/>
            <person name="Kanazawa T."/>
            <person name="Kawai Y."/>
            <person name="Kawashima T."/>
            <person name="Kennedy M."/>
            <person name="Kinose K."/>
            <person name="Kinoshita T."/>
            <person name="Kohara Y."/>
            <person name="Koide E."/>
            <person name="Komatsu K."/>
            <person name="Kopischke S."/>
            <person name="Kubo M."/>
            <person name="Kyozuka J."/>
            <person name="Lagercrantz U."/>
            <person name="Lin S.S."/>
            <person name="Lindquist E."/>
            <person name="Lipzen A.M."/>
            <person name="Lu C.W."/>
            <person name="De Luna E."/>
            <person name="Martienssen R.A."/>
            <person name="Minamino N."/>
            <person name="Mizutani M."/>
            <person name="Mizutani M."/>
            <person name="Mochizuki N."/>
            <person name="Monte I."/>
            <person name="Mosher R."/>
            <person name="Nagasaki H."/>
            <person name="Nakagami H."/>
            <person name="Naramoto S."/>
            <person name="Nishitani K."/>
            <person name="Ohtani M."/>
            <person name="Okamoto T."/>
            <person name="Okumura M."/>
            <person name="Phillips J."/>
            <person name="Pollak B."/>
            <person name="Reinders A."/>
            <person name="Rovekamp M."/>
            <person name="Sano R."/>
            <person name="Sawa S."/>
            <person name="Schmid M.W."/>
            <person name="Shirakawa M."/>
            <person name="Solano R."/>
            <person name="Spunde A."/>
            <person name="Suetsugu N."/>
            <person name="Sugano S."/>
            <person name="Sugiyama A."/>
            <person name="Sun R."/>
            <person name="Suzuki Y."/>
            <person name="Takenaka M."/>
            <person name="Takezawa D."/>
            <person name="Tomogane H."/>
            <person name="Tsuzuki M."/>
            <person name="Ueda T."/>
            <person name="Umeda M."/>
            <person name="Ward J.M."/>
            <person name="Watanabe Y."/>
            <person name="Yazaki K."/>
            <person name="Yokoyama R."/>
            <person name="Yoshitake Y."/>
            <person name="Yotsui I."/>
            <person name="Zachgo S."/>
            <person name="Schmutz J."/>
        </authorList>
    </citation>
    <scope>NUCLEOTIDE SEQUENCE [LARGE SCALE GENOMIC DNA]</scope>
    <source>
        <strain evidence="3">Tak-1</strain>
    </source>
</reference>
<dbReference type="Gramene" id="Mp1g19600.1">
    <property type="protein sequence ID" value="Mp1g19600.1.cds"/>
    <property type="gene ID" value="Mp1g19600"/>
</dbReference>
<feature type="region of interest" description="Disordered" evidence="1">
    <location>
        <begin position="1"/>
        <end position="43"/>
    </location>
</feature>
<proteinExistence type="predicted"/>
<dbReference type="EMBL" id="KZ772673">
    <property type="protein sequence ID" value="PTQ50292.1"/>
    <property type="molecule type" value="Genomic_DNA"/>
</dbReference>
<evidence type="ECO:0000256" key="1">
    <source>
        <dbReference type="SAM" id="MobiDB-lite"/>
    </source>
</evidence>
<accession>A0A2R6XW23</accession>
<keyword evidence="3" id="KW-1185">Reference proteome</keyword>